<accession>A0A918VF86</accession>
<reference evidence="2" key="1">
    <citation type="journal article" date="2014" name="Int. J. Syst. Evol. Microbiol.">
        <title>Complete genome sequence of Corynebacterium casei LMG S-19264T (=DSM 44701T), isolated from a smear-ripened cheese.</title>
        <authorList>
            <consortium name="US DOE Joint Genome Institute (JGI-PGF)"/>
            <person name="Walter F."/>
            <person name="Albersmeier A."/>
            <person name="Kalinowski J."/>
            <person name="Ruckert C."/>
        </authorList>
    </citation>
    <scope>NUCLEOTIDE SEQUENCE</scope>
    <source>
        <strain evidence="2">KCTC 32422</strain>
    </source>
</reference>
<keyword evidence="1" id="KW-0812">Transmembrane</keyword>
<feature type="transmembrane region" description="Helical" evidence="1">
    <location>
        <begin position="60"/>
        <end position="80"/>
    </location>
</feature>
<reference evidence="2" key="2">
    <citation type="submission" date="2020-09" db="EMBL/GenBank/DDBJ databases">
        <authorList>
            <person name="Sun Q."/>
            <person name="Kim S."/>
        </authorList>
    </citation>
    <scope>NUCLEOTIDE SEQUENCE</scope>
    <source>
        <strain evidence="2">KCTC 32422</strain>
    </source>
</reference>
<comment type="caution">
    <text evidence="2">The sequence shown here is derived from an EMBL/GenBank/DDBJ whole genome shotgun (WGS) entry which is preliminary data.</text>
</comment>
<dbReference type="AlphaFoldDB" id="A0A918VF86"/>
<evidence type="ECO:0000313" key="3">
    <source>
        <dbReference type="Proteomes" id="UP000634139"/>
    </source>
</evidence>
<proteinExistence type="predicted"/>
<organism evidence="2 3">
    <name type="scientific">Novosphingobium arvoryzae</name>
    <dbReference type="NCBI Taxonomy" id="1256514"/>
    <lineage>
        <taxon>Bacteria</taxon>
        <taxon>Pseudomonadati</taxon>
        <taxon>Pseudomonadota</taxon>
        <taxon>Alphaproteobacteria</taxon>
        <taxon>Sphingomonadales</taxon>
        <taxon>Sphingomonadaceae</taxon>
        <taxon>Novosphingobium</taxon>
    </lineage>
</organism>
<evidence type="ECO:0000313" key="2">
    <source>
        <dbReference type="EMBL" id="GGZ92956.1"/>
    </source>
</evidence>
<keyword evidence="3" id="KW-1185">Reference proteome</keyword>
<protein>
    <submittedName>
        <fullName evidence="2">Uncharacterized protein</fullName>
    </submittedName>
</protein>
<dbReference type="RefSeq" id="WP_189539404.1">
    <property type="nucleotide sequence ID" value="NZ_BMZD01000002.1"/>
</dbReference>
<feature type="transmembrane region" description="Helical" evidence="1">
    <location>
        <begin position="30"/>
        <end position="48"/>
    </location>
</feature>
<feature type="transmembrane region" description="Helical" evidence="1">
    <location>
        <begin position="6"/>
        <end position="23"/>
    </location>
</feature>
<keyword evidence="1" id="KW-1133">Transmembrane helix</keyword>
<evidence type="ECO:0000256" key="1">
    <source>
        <dbReference type="SAM" id="Phobius"/>
    </source>
</evidence>
<sequence length="114" mass="11754">MGPMNWLGVVAAALVAAGIVLALRRGTSPVAALAGMLLSAAMLGHALARIGPDKLAVKPWLYFMQSGGLALAFVIPALWISQSRTGTPRAETVKDSGAFLLAYLAMGGVFFLLG</sequence>
<gene>
    <name evidence="2" type="ORF">GCM10011617_10850</name>
</gene>
<dbReference type="EMBL" id="BMZD01000002">
    <property type="protein sequence ID" value="GGZ92956.1"/>
    <property type="molecule type" value="Genomic_DNA"/>
</dbReference>
<keyword evidence="1" id="KW-0472">Membrane</keyword>
<feature type="transmembrane region" description="Helical" evidence="1">
    <location>
        <begin position="92"/>
        <end position="113"/>
    </location>
</feature>
<name>A0A918VF86_9SPHN</name>
<dbReference type="Proteomes" id="UP000634139">
    <property type="component" value="Unassembled WGS sequence"/>
</dbReference>